<protein>
    <submittedName>
        <fullName evidence="1">Uncharacterized protein</fullName>
    </submittedName>
</protein>
<proteinExistence type="predicted"/>
<dbReference type="HOGENOM" id="CLU_2849008_0_0_1"/>
<reference evidence="2" key="1">
    <citation type="journal article" date="2002" name="Science">
        <title>The draft genome of Ciona intestinalis: insights into chordate and vertebrate origins.</title>
        <authorList>
            <person name="Dehal P."/>
            <person name="Satou Y."/>
            <person name="Campbell R.K."/>
            <person name="Chapman J."/>
            <person name="Degnan B."/>
            <person name="De Tomaso A."/>
            <person name="Davidson B."/>
            <person name="Di Gregorio A."/>
            <person name="Gelpke M."/>
            <person name="Goodstein D.M."/>
            <person name="Harafuji N."/>
            <person name="Hastings K.E."/>
            <person name="Ho I."/>
            <person name="Hotta K."/>
            <person name="Huang W."/>
            <person name="Kawashima T."/>
            <person name="Lemaire P."/>
            <person name="Martinez D."/>
            <person name="Meinertzhagen I.A."/>
            <person name="Necula S."/>
            <person name="Nonaka M."/>
            <person name="Putnam N."/>
            <person name="Rash S."/>
            <person name="Saiga H."/>
            <person name="Satake M."/>
            <person name="Terry A."/>
            <person name="Yamada L."/>
            <person name="Wang H.G."/>
            <person name="Awazu S."/>
            <person name="Azumi K."/>
            <person name="Boore J."/>
            <person name="Branno M."/>
            <person name="Chin-Bow S."/>
            <person name="DeSantis R."/>
            <person name="Doyle S."/>
            <person name="Francino P."/>
            <person name="Keys D.N."/>
            <person name="Haga S."/>
            <person name="Hayashi H."/>
            <person name="Hino K."/>
            <person name="Imai K.S."/>
            <person name="Inaba K."/>
            <person name="Kano S."/>
            <person name="Kobayashi K."/>
            <person name="Kobayashi M."/>
            <person name="Lee B.I."/>
            <person name="Makabe K.W."/>
            <person name="Manohar C."/>
            <person name="Matassi G."/>
            <person name="Medina M."/>
            <person name="Mochizuki Y."/>
            <person name="Mount S."/>
            <person name="Morishita T."/>
            <person name="Miura S."/>
            <person name="Nakayama A."/>
            <person name="Nishizaka S."/>
            <person name="Nomoto H."/>
            <person name="Ohta F."/>
            <person name="Oishi K."/>
            <person name="Rigoutsos I."/>
            <person name="Sano M."/>
            <person name="Sasaki A."/>
            <person name="Sasakura Y."/>
            <person name="Shoguchi E."/>
            <person name="Shin-i T."/>
            <person name="Spagnuolo A."/>
            <person name="Stainier D."/>
            <person name="Suzuki M.M."/>
            <person name="Tassy O."/>
            <person name="Takatori N."/>
            <person name="Tokuoka M."/>
            <person name="Yagi K."/>
            <person name="Yoshizaki F."/>
            <person name="Wada S."/>
            <person name="Zhang C."/>
            <person name="Hyatt P.D."/>
            <person name="Larimer F."/>
            <person name="Detter C."/>
            <person name="Doggett N."/>
            <person name="Glavina T."/>
            <person name="Hawkins T."/>
            <person name="Richardson P."/>
            <person name="Lucas S."/>
            <person name="Kohara Y."/>
            <person name="Levine M."/>
            <person name="Satoh N."/>
            <person name="Rokhsar D.S."/>
        </authorList>
    </citation>
    <scope>NUCLEOTIDE SEQUENCE [LARGE SCALE GENOMIC DNA]</scope>
</reference>
<sequence length="65" mass="7814">MKYFCNEKNEVRKNKRKSTLSKRFACTKSRCFFWPVFFLPTCFKGTLEIISQDVANNVLLLRRNF</sequence>
<name>H2XVB2_CIOIN</name>
<keyword evidence="2" id="KW-1185">Reference proteome</keyword>
<reference evidence="1" key="2">
    <citation type="submission" date="2025-08" db="UniProtKB">
        <authorList>
            <consortium name="Ensembl"/>
        </authorList>
    </citation>
    <scope>IDENTIFICATION</scope>
</reference>
<dbReference type="InParanoid" id="H2XVB2"/>
<dbReference type="Ensembl" id="ENSCINT00000030206.1">
    <property type="protein sequence ID" value="ENSCINP00000033596.1"/>
    <property type="gene ID" value="ENSCING00000018099.1"/>
</dbReference>
<accession>H2XVB2</accession>
<dbReference type="AlphaFoldDB" id="H2XVB2"/>
<reference evidence="1" key="3">
    <citation type="submission" date="2025-09" db="UniProtKB">
        <authorList>
            <consortium name="Ensembl"/>
        </authorList>
    </citation>
    <scope>IDENTIFICATION</scope>
</reference>
<organism evidence="1 2">
    <name type="scientific">Ciona intestinalis</name>
    <name type="common">Transparent sea squirt</name>
    <name type="synonym">Ascidia intestinalis</name>
    <dbReference type="NCBI Taxonomy" id="7719"/>
    <lineage>
        <taxon>Eukaryota</taxon>
        <taxon>Metazoa</taxon>
        <taxon>Chordata</taxon>
        <taxon>Tunicata</taxon>
        <taxon>Ascidiacea</taxon>
        <taxon>Phlebobranchia</taxon>
        <taxon>Cionidae</taxon>
        <taxon>Ciona</taxon>
    </lineage>
</organism>
<dbReference type="Proteomes" id="UP000008144">
    <property type="component" value="Unassembled WGS sequence"/>
</dbReference>
<evidence type="ECO:0000313" key="2">
    <source>
        <dbReference type="Proteomes" id="UP000008144"/>
    </source>
</evidence>
<evidence type="ECO:0000313" key="1">
    <source>
        <dbReference type="Ensembl" id="ENSCINP00000033596.1"/>
    </source>
</evidence>